<organism evidence="3 4">
    <name type="scientific">Tamaricihabitans halophyticus</name>
    <dbReference type="NCBI Taxonomy" id="1262583"/>
    <lineage>
        <taxon>Bacteria</taxon>
        <taxon>Bacillati</taxon>
        <taxon>Actinomycetota</taxon>
        <taxon>Actinomycetes</taxon>
        <taxon>Pseudonocardiales</taxon>
        <taxon>Pseudonocardiaceae</taxon>
        <taxon>Tamaricihabitans</taxon>
    </lineage>
</organism>
<dbReference type="PANTHER" id="PTHR47572">
    <property type="entry name" value="LIPOPROTEIN-RELATED"/>
    <property type="match status" value="1"/>
</dbReference>
<dbReference type="SUPFAM" id="SSF63829">
    <property type="entry name" value="Calcium-dependent phosphotriesterase"/>
    <property type="match status" value="1"/>
</dbReference>
<dbReference type="AlphaFoldDB" id="A0A4R2QE25"/>
<protein>
    <submittedName>
        <fullName evidence="3">Sugar lactone lactonase YvrE</fullName>
    </submittedName>
</protein>
<evidence type="ECO:0000256" key="1">
    <source>
        <dbReference type="SAM" id="SignalP"/>
    </source>
</evidence>
<reference evidence="3 4" key="1">
    <citation type="submission" date="2019-03" db="EMBL/GenBank/DDBJ databases">
        <title>Genomic Encyclopedia of Type Strains, Phase IV (KMG-IV): sequencing the most valuable type-strain genomes for metagenomic binning, comparative biology and taxonomic classification.</title>
        <authorList>
            <person name="Goeker M."/>
        </authorList>
    </citation>
    <scope>NUCLEOTIDE SEQUENCE [LARGE SCALE GENOMIC DNA]</scope>
    <source>
        <strain evidence="3 4">DSM 45765</strain>
    </source>
</reference>
<feature type="chain" id="PRO_5039565311" evidence="1">
    <location>
        <begin position="28"/>
        <end position="368"/>
    </location>
</feature>
<dbReference type="EMBL" id="SLXQ01000012">
    <property type="protein sequence ID" value="TCP47322.1"/>
    <property type="molecule type" value="Genomic_DNA"/>
</dbReference>
<gene>
    <name evidence="3" type="ORF">EV191_112118</name>
</gene>
<sequence>MKWYARDKMRRLVVIAAVSAVSMGGLAATAAPGAEREWLDIQVFAEVPEPGHPEGITVAEDGTTYVGTQQHITEPRNGPSKIFAYSPEGALIDEYVIEGQDPDHGAGIVGLAQDGDGVIYALDRYPQRVIALDPKTGEQWDYASFEQVKDLCIGLPALVLATQCVVPDGLAFGPDDALYVTDVGQGLIWRVPPGGGKAEVWFTDPRIESIFGANGIGFVDEDTLMFAQTLNGPLDGVPPRPDASRLYTIDLQEDGSAGELETFWQSKPADGIDGFAIAESGNIYVALALANAVTVVSPEGKEIGRNPANAVENLLLDVPMDDPASVAFNGDRVLVTNHTLFLGNPASFAVHDVYAGERGKPEYRPRFR</sequence>
<comment type="caution">
    <text evidence="3">The sequence shown here is derived from an EMBL/GenBank/DDBJ whole genome shotgun (WGS) entry which is preliminary data.</text>
</comment>
<evidence type="ECO:0000313" key="4">
    <source>
        <dbReference type="Proteomes" id="UP000294911"/>
    </source>
</evidence>
<name>A0A4R2QE25_9PSEU</name>
<proteinExistence type="predicted"/>
<dbReference type="InterPro" id="IPR051262">
    <property type="entry name" value="SMP-30/CGR1_Lactonase"/>
</dbReference>
<dbReference type="Pfam" id="PF08450">
    <property type="entry name" value="SGL"/>
    <property type="match status" value="1"/>
</dbReference>
<accession>A0A4R2QE25</accession>
<dbReference type="Gene3D" id="2.120.10.30">
    <property type="entry name" value="TolB, C-terminal domain"/>
    <property type="match status" value="1"/>
</dbReference>
<evidence type="ECO:0000259" key="2">
    <source>
        <dbReference type="Pfam" id="PF08450"/>
    </source>
</evidence>
<evidence type="ECO:0000313" key="3">
    <source>
        <dbReference type="EMBL" id="TCP47322.1"/>
    </source>
</evidence>
<dbReference type="OrthoDB" id="2633250at2"/>
<keyword evidence="1" id="KW-0732">Signal</keyword>
<feature type="domain" description="SMP-30/Gluconolactonase/LRE-like region" evidence="2">
    <location>
        <begin position="213"/>
        <end position="305"/>
    </location>
</feature>
<dbReference type="PANTHER" id="PTHR47572:SF5">
    <property type="entry name" value="BLR2277 PROTEIN"/>
    <property type="match status" value="1"/>
</dbReference>
<dbReference type="InterPro" id="IPR011042">
    <property type="entry name" value="6-blade_b-propeller_TolB-like"/>
</dbReference>
<keyword evidence="4" id="KW-1185">Reference proteome</keyword>
<feature type="signal peptide" evidence="1">
    <location>
        <begin position="1"/>
        <end position="27"/>
    </location>
</feature>
<dbReference type="InterPro" id="IPR013658">
    <property type="entry name" value="SGL"/>
</dbReference>
<dbReference type="RefSeq" id="WP_132879280.1">
    <property type="nucleotide sequence ID" value="NZ_SLXQ01000012.1"/>
</dbReference>
<dbReference type="Proteomes" id="UP000294911">
    <property type="component" value="Unassembled WGS sequence"/>
</dbReference>